<dbReference type="RefSeq" id="WP_130290994.1">
    <property type="nucleotide sequence ID" value="NZ_SHKL01000001.1"/>
</dbReference>
<comment type="caution">
    <text evidence="2">The sequence shown here is derived from an EMBL/GenBank/DDBJ whole genome shotgun (WGS) entry which is preliminary data.</text>
</comment>
<accession>A0A4Q7UXF6</accession>
<evidence type="ECO:0000313" key="3">
    <source>
        <dbReference type="Proteomes" id="UP000291591"/>
    </source>
</evidence>
<organism evidence="2 3">
    <name type="scientific">Pseudonocardia sediminis</name>
    <dbReference type="NCBI Taxonomy" id="1397368"/>
    <lineage>
        <taxon>Bacteria</taxon>
        <taxon>Bacillati</taxon>
        <taxon>Actinomycetota</taxon>
        <taxon>Actinomycetes</taxon>
        <taxon>Pseudonocardiales</taxon>
        <taxon>Pseudonocardiaceae</taxon>
        <taxon>Pseudonocardia</taxon>
    </lineage>
</organism>
<dbReference type="Proteomes" id="UP000291591">
    <property type="component" value="Unassembled WGS sequence"/>
</dbReference>
<dbReference type="AlphaFoldDB" id="A0A4Q7UXF6"/>
<name>A0A4Q7UXF6_PSEST</name>
<feature type="region of interest" description="Disordered" evidence="1">
    <location>
        <begin position="46"/>
        <end position="75"/>
    </location>
</feature>
<keyword evidence="3" id="KW-1185">Reference proteome</keyword>
<feature type="compositionally biased region" description="Basic residues" evidence="1">
    <location>
        <begin position="65"/>
        <end position="75"/>
    </location>
</feature>
<reference evidence="2 3" key="1">
    <citation type="submission" date="2019-02" db="EMBL/GenBank/DDBJ databases">
        <title>Sequencing the genomes of 1000 actinobacteria strains.</title>
        <authorList>
            <person name="Klenk H.-P."/>
        </authorList>
    </citation>
    <scope>NUCLEOTIDE SEQUENCE [LARGE SCALE GENOMIC DNA]</scope>
    <source>
        <strain evidence="2 3">DSM 45779</strain>
    </source>
</reference>
<evidence type="ECO:0000313" key="2">
    <source>
        <dbReference type="EMBL" id="RZT86747.1"/>
    </source>
</evidence>
<protein>
    <submittedName>
        <fullName evidence="2">Uncharacterized protein</fullName>
    </submittedName>
</protein>
<evidence type="ECO:0000256" key="1">
    <source>
        <dbReference type="SAM" id="MobiDB-lite"/>
    </source>
</evidence>
<proteinExistence type="predicted"/>
<feature type="compositionally biased region" description="Polar residues" evidence="1">
    <location>
        <begin position="54"/>
        <end position="63"/>
    </location>
</feature>
<dbReference type="EMBL" id="SHKL01000001">
    <property type="protein sequence ID" value="RZT86747.1"/>
    <property type="molecule type" value="Genomic_DNA"/>
</dbReference>
<sequence length="75" mass="8251">MVVPRLAAVLARLPGRRTPVDDTWNGGSFLHWVQGRDGLRLAGEFIPDAEPRTTDAQGAAESQRTGRRRGPRRSS</sequence>
<gene>
    <name evidence="2" type="ORF">EV383_3645</name>
</gene>